<feature type="transmembrane region" description="Helical" evidence="5">
    <location>
        <begin position="392"/>
        <end position="413"/>
    </location>
</feature>
<evidence type="ECO:0000256" key="4">
    <source>
        <dbReference type="SAM" id="MobiDB-lite"/>
    </source>
</evidence>
<dbReference type="GO" id="GO:0005886">
    <property type="term" value="C:plasma membrane"/>
    <property type="evidence" value="ECO:0007669"/>
    <property type="project" value="TreeGrafter"/>
</dbReference>
<dbReference type="InterPro" id="IPR025875">
    <property type="entry name" value="Leu-rich_rpt_4"/>
</dbReference>
<dbReference type="RefSeq" id="XP_038051497.1">
    <property type="nucleotide sequence ID" value="XM_038195569.1"/>
</dbReference>
<sequence length="659" mass="72962">MTMILITVSSVYFTGVNNIDLADSMVLGHLIILILSSQVITSSAAPASQDASCNTTCGGLDANCVNQALTNVPLGCSPFIEMMDLRENNLKYLRPDSFMRYRHLVYLDLAHNKISNIAAGAFEGCVSLKKVYLQENLLTEVGEGTFEGASNLNGLFLNANKILRLLTAAFHGLDNLQYLDISDNDLQSLPLGIFDDLGQLKFLSLENNNLQSLQGSLFDGLVNLKKLILSRNDIVSITGFPSLPNLKTLDLFNNDLQDITDLADKINGLDHLYLGENHNIICMCSINSVRVWLQSHRSDEAANRVDVTCHAPQHLHGLQLHNISKYSLCPRSNFTPSLSTTENSPSKKLHVASTLMHVVNMGTMEPVSKTVTFTNHTKQKKTWDGHSKPHSIIMYVTVGTGALLIIIFFLILLNKCLGMLTRRNQQQNRNIIPDQQKAPQQEQSVPMMHITVNRFSQNDGANEVVQPRTPANDSAFGSQADLDVVTEMTQLRQDPIFQAVSTNSDDPFYMSIGDLNAPHCSPPPGLSKEDDLPPLEQEWPTTNPFLRDLTHNNQAYPSPGQYVPRATCTNASRNATPPMSQPVHQLSPMPPREPLQSVQAAPQDVTHYIPHCQMFQSTIPTQTQMLVQTPEHSLQHLNMSESTNPFKKATSKNPFTSCS</sequence>
<dbReference type="SMART" id="SM00369">
    <property type="entry name" value="LRR_TYP"/>
    <property type="match status" value="7"/>
</dbReference>
<reference evidence="6" key="1">
    <citation type="submission" date="2022-11" db="UniProtKB">
        <authorList>
            <consortium name="EnsemblMetazoa"/>
        </authorList>
    </citation>
    <scope>IDENTIFICATION</scope>
</reference>
<dbReference type="SUPFAM" id="SSF52058">
    <property type="entry name" value="L domain-like"/>
    <property type="match status" value="1"/>
</dbReference>
<dbReference type="EnsemblMetazoa" id="XM_038195569.1">
    <property type="protein sequence ID" value="XP_038051497.1"/>
    <property type="gene ID" value="LOC119724490"/>
</dbReference>
<dbReference type="Pfam" id="PF12799">
    <property type="entry name" value="LRR_4"/>
    <property type="match status" value="1"/>
</dbReference>
<dbReference type="PANTHER" id="PTHR24369">
    <property type="entry name" value="ANTIGEN BSP, PUTATIVE-RELATED"/>
    <property type="match status" value="1"/>
</dbReference>
<keyword evidence="1" id="KW-0433">Leucine-rich repeat</keyword>
<dbReference type="InterPro" id="IPR003591">
    <property type="entry name" value="Leu-rich_rpt_typical-subtyp"/>
</dbReference>
<dbReference type="PANTHER" id="PTHR24369:SF210">
    <property type="entry name" value="CHAOPTIN-RELATED"/>
    <property type="match status" value="1"/>
</dbReference>
<keyword evidence="5" id="KW-0812">Transmembrane</keyword>
<keyword evidence="5" id="KW-1133">Transmembrane helix</keyword>
<accession>A0A913ZI84</accession>
<dbReference type="OMA" id="NENDISH"/>
<proteinExistence type="predicted"/>
<evidence type="ECO:0000256" key="1">
    <source>
        <dbReference type="ARBA" id="ARBA00022614"/>
    </source>
</evidence>
<keyword evidence="2" id="KW-0732">Signal</keyword>
<evidence type="ECO:0000256" key="2">
    <source>
        <dbReference type="ARBA" id="ARBA00022729"/>
    </source>
</evidence>
<keyword evidence="7" id="KW-1185">Reference proteome</keyword>
<protein>
    <submittedName>
        <fullName evidence="6">Uncharacterized protein</fullName>
    </submittedName>
</protein>
<dbReference type="Proteomes" id="UP000887568">
    <property type="component" value="Unplaced"/>
</dbReference>
<keyword evidence="3" id="KW-0677">Repeat</keyword>
<dbReference type="Gene3D" id="3.80.10.10">
    <property type="entry name" value="Ribonuclease Inhibitor"/>
    <property type="match status" value="2"/>
</dbReference>
<name>A0A913ZI84_PATMI</name>
<dbReference type="InterPro" id="IPR050541">
    <property type="entry name" value="LRR_TM_domain-containing"/>
</dbReference>
<organism evidence="6 7">
    <name type="scientific">Patiria miniata</name>
    <name type="common">Bat star</name>
    <name type="synonym">Asterina miniata</name>
    <dbReference type="NCBI Taxonomy" id="46514"/>
    <lineage>
        <taxon>Eukaryota</taxon>
        <taxon>Metazoa</taxon>
        <taxon>Echinodermata</taxon>
        <taxon>Eleutherozoa</taxon>
        <taxon>Asterozoa</taxon>
        <taxon>Asteroidea</taxon>
        <taxon>Valvatacea</taxon>
        <taxon>Valvatida</taxon>
        <taxon>Asterinidae</taxon>
        <taxon>Patiria</taxon>
    </lineage>
</organism>
<evidence type="ECO:0000256" key="3">
    <source>
        <dbReference type="ARBA" id="ARBA00022737"/>
    </source>
</evidence>
<dbReference type="PROSITE" id="PS51450">
    <property type="entry name" value="LRR"/>
    <property type="match status" value="4"/>
</dbReference>
<keyword evidence="5" id="KW-0472">Membrane</keyword>
<dbReference type="InterPro" id="IPR001611">
    <property type="entry name" value="Leu-rich_rpt"/>
</dbReference>
<dbReference type="GeneID" id="119724490"/>
<evidence type="ECO:0000313" key="6">
    <source>
        <dbReference type="EnsemblMetazoa" id="XP_038051497.1"/>
    </source>
</evidence>
<feature type="region of interest" description="Disordered" evidence="4">
    <location>
        <begin position="576"/>
        <end position="595"/>
    </location>
</feature>
<dbReference type="OrthoDB" id="676979at2759"/>
<evidence type="ECO:0000256" key="5">
    <source>
        <dbReference type="SAM" id="Phobius"/>
    </source>
</evidence>
<dbReference type="InterPro" id="IPR032675">
    <property type="entry name" value="LRR_dom_sf"/>
</dbReference>
<evidence type="ECO:0000313" key="7">
    <source>
        <dbReference type="Proteomes" id="UP000887568"/>
    </source>
</evidence>
<dbReference type="AlphaFoldDB" id="A0A913ZI84"/>
<dbReference type="Pfam" id="PF13855">
    <property type="entry name" value="LRR_8"/>
    <property type="match status" value="1"/>
</dbReference>